<evidence type="ECO:0000259" key="8">
    <source>
        <dbReference type="PROSITE" id="PS50115"/>
    </source>
</evidence>
<evidence type="ECO:0000313" key="10">
    <source>
        <dbReference type="Proteomes" id="UP000604825"/>
    </source>
</evidence>
<dbReference type="OrthoDB" id="73919at2759"/>
<evidence type="ECO:0000256" key="4">
    <source>
        <dbReference type="ARBA" id="ARBA00022833"/>
    </source>
</evidence>
<dbReference type="SUPFAM" id="SSF49562">
    <property type="entry name" value="C2 domain (Calcium/lipid-binding domain, CaLB)"/>
    <property type="match status" value="1"/>
</dbReference>
<dbReference type="PROSITE" id="PS50004">
    <property type="entry name" value="C2"/>
    <property type="match status" value="1"/>
</dbReference>
<dbReference type="FunFam" id="1.10.220.150:FF:000009">
    <property type="entry name" value="stromal membrane-associated protein 1 isoform X1"/>
    <property type="match status" value="1"/>
</dbReference>
<dbReference type="GO" id="GO:0005096">
    <property type="term" value="F:GTPase activator activity"/>
    <property type="evidence" value="ECO:0007669"/>
    <property type="project" value="UniProtKB-KW"/>
</dbReference>
<dbReference type="FunFam" id="2.60.40.150:FF:000190">
    <property type="entry name" value="ADP-ribosylation factor GTPase-activating protein AGD12"/>
    <property type="match status" value="1"/>
</dbReference>
<evidence type="ECO:0000256" key="6">
    <source>
        <dbReference type="PROSITE-ProRule" id="PRU00288"/>
    </source>
</evidence>
<feature type="domain" description="Arf-GAP" evidence="8">
    <location>
        <begin position="50"/>
        <end position="164"/>
    </location>
</feature>
<gene>
    <name evidence="9" type="ORF">NCGR_LOCUS58059</name>
</gene>
<dbReference type="AlphaFoldDB" id="A0A811RXU1"/>
<dbReference type="Proteomes" id="UP000604825">
    <property type="component" value="Unassembled WGS sequence"/>
</dbReference>
<comment type="caution">
    <text evidence="9">The sequence shown here is derived from an EMBL/GenBank/DDBJ whole genome shotgun (WGS) entry which is preliminary data.</text>
</comment>
<dbReference type="Gene3D" id="2.60.40.150">
    <property type="entry name" value="C2 domain"/>
    <property type="match status" value="1"/>
</dbReference>
<dbReference type="InterPro" id="IPR035892">
    <property type="entry name" value="C2_domain_sf"/>
</dbReference>
<dbReference type="InterPro" id="IPR000008">
    <property type="entry name" value="C2_dom"/>
</dbReference>
<dbReference type="InterPro" id="IPR037278">
    <property type="entry name" value="ARFGAP/RecO"/>
</dbReference>
<dbReference type="InterPro" id="IPR044518">
    <property type="entry name" value="ARF_GAP_AGD11/12/13"/>
</dbReference>
<keyword evidence="1" id="KW-0343">GTPase activation</keyword>
<keyword evidence="5" id="KW-0106">Calcium</keyword>
<dbReference type="CDD" id="cd04038">
    <property type="entry name" value="C2_ArfGAP"/>
    <property type="match status" value="1"/>
</dbReference>
<organism evidence="9 10">
    <name type="scientific">Miscanthus lutarioriparius</name>
    <dbReference type="NCBI Taxonomy" id="422564"/>
    <lineage>
        <taxon>Eukaryota</taxon>
        <taxon>Viridiplantae</taxon>
        <taxon>Streptophyta</taxon>
        <taxon>Embryophyta</taxon>
        <taxon>Tracheophyta</taxon>
        <taxon>Spermatophyta</taxon>
        <taxon>Magnoliopsida</taxon>
        <taxon>Liliopsida</taxon>
        <taxon>Poales</taxon>
        <taxon>Poaceae</taxon>
        <taxon>PACMAD clade</taxon>
        <taxon>Panicoideae</taxon>
        <taxon>Andropogonodae</taxon>
        <taxon>Andropogoneae</taxon>
        <taxon>Saccharinae</taxon>
        <taxon>Miscanthus</taxon>
    </lineage>
</organism>
<dbReference type="PANTHER" id="PTHR46220">
    <property type="entry name" value="ADP-RIBOSYLATION FACTOR GTPASE-ACTIVATING PROTEIN AGD12"/>
    <property type="match status" value="1"/>
</dbReference>
<dbReference type="Pfam" id="PF00168">
    <property type="entry name" value="C2"/>
    <property type="match status" value="1"/>
</dbReference>
<dbReference type="PROSITE" id="PS50115">
    <property type="entry name" value="ARFGAP"/>
    <property type="match status" value="1"/>
</dbReference>
<evidence type="ECO:0000256" key="3">
    <source>
        <dbReference type="ARBA" id="ARBA00022771"/>
    </source>
</evidence>
<sequence length="434" mass="49048">MERQGMEGNNLLHFLDTPSAHYRRTCDGFEAQQGGDDHSEASDTDPANAREMLEYLLNQPANKYCADCGNPDPKWAALPFGAFICIKCSGTHRSLGVHISKVISVNLDEWTDEEVNCLAESGGNSVVNTRYEAFLPENKKPKHDCSTEERNDFIRKKYQFQQFVCDPQFSCPLPLNRKHAPPDKNHQQHNSSKYGFGHTFRNSWRKKDSSDNKGLKKMSDVGMIEFVGLIKVNIVKGTDLAVRDVMSSDPYVMINLGHQSMKTKVIKNTLNPIWNERLMLSIPDPIPPLKLQVFDKDTFSSDDRMGEAEVDIRPLIAATKEHENSTITEPTELYRWSASEDSNGVLAKDSIISVANGKVKQEITLKLQNVERGEVEIEIEHMVELFSVDFQTPIVSWYYQDGEKICILLPIDKSWLAPVGKTPMVADKAVNLKR</sequence>
<dbReference type="PRINTS" id="PR00405">
    <property type="entry name" value="REVINTRACTNG"/>
</dbReference>
<evidence type="ECO:0000256" key="2">
    <source>
        <dbReference type="ARBA" id="ARBA00022723"/>
    </source>
</evidence>
<evidence type="ECO:0000259" key="7">
    <source>
        <dbReference type="PROSITE" id="PS50004"/>
    </source>
</evidence>
<keyword evidence="2" id="KW-0479">Metal-binding</keyword>
<keyword evidence="4" id="KW-0862">Zinc</keyword>
<dbReference type="InterPro" id="IPR001164">
    <property type="entry name" value="ArfGAP_dom"/>
</dbReference>
<dbReference type="Gene3D" id="1.10.220.150">
    <property type="entry name" value="Arf GTPase activating protein"/>
    <property type="match status" value="1"/>
</dbReference>
<dbReference type="EMBL" id="CAJGYO010000017">
    <property type="protein sequence ID" value="CAD6333961.1"/>
    <property type="molecule type" value="Genomic_DNA"/>
</dbReference>
<dbReference type="CDD" id="cd08204">
    <property type="entry name" value="ArfGap"/>
    <property type="match status" value="1"/>
</dbReference>
<name>A0A811RXU1_9POAL</name>
<evidence type="ECO:0000256" key="5">
    <source>
        <dbReference type="ARBA" id="ARBA00022837"/>
    </source>
</evidence>
<dbReference type="SMART" id="SM00105">
    <property type="entry name" value="ArfGap"/>
    <property type="match status" value="1"/>
</dbReference>
<dbReference type="SUPFAM" id="SSF57863">
    <property type="entry name" value="ArfGap/RecO-like zinc finger"/>
    <property type="match status" value="1"/>
</dbReference>
<dbReference type="Pfam" id="PF01412">
    <property type="entry name" value="ArfGap"/>
    <property type="match status" value="1"/>
</dbReference>
<dbReference type="SMART" id="SM00239">
    <property type="entry name" value="C2"/>
    <property type="match status" value="1"/>
</dbReference>
<proteinExistence type="predicted"/>
<keyword evidence="3 6" id="KW-0863">Zinc-finger</keyword>
<reference evidence="9" key="1">
    <citation type="submission" date="2020-10" db="EMBL/GenBank/DDBJ databases">
        <authorList>
            <person name="Han B."/>
            <person name="Lu T."/>
            <person name="Zhao Q."/>
            <person name="Huang X."/>
            <person name="Zhao Y."/>
        </authorList>
    </citation>
    <scope>NUCLEOTIDE SEQUENCE</scope>
</reference>
<evidence type="ECO:0000256" key="1">
    <source>
        <dbReference type="ARBA" id="ARBA00022468"/>
    </source>
</evidence>
<dbReference type="InterPro" id="IPR038508">
    <property type="entry name" value="ArfGAP_dom_sf"/>
</dbReference>
<keyword evidence="10" id="KW-1185">Reference proteome</keyword>
<feature type="domain" description="C2" evidence="7">
    <location>
        <begin position="210"/>
        <end position="326"/>
    </location>
</feature>
<dbReference type="GO" id="GO:0008270">
    <property type="term" value="F:zinc ion binding"/>
    <property type="evidence" value="ECO:0007669"/>
    <property type="project" value="UniProtKB-KW"/>
</dbReference>
<protein>
    <submittedName>
        <fullName evidence="9">Uncharacterized protein</fullName>
    </submittedName>
</protein>
<dbReference type="GO" id="GO:0005543">
    <property type="term" value="F:phospholipid binding"/>
    <property type="evidence" value="ECO:0007669"/>
    <property type="project" value="InterPro"/>
</dbReference>
<accession>A0A811RXU1</accession>
<evidence type="ECO:0000313" key="9">
    <source>
        <dbReference type="EMBL" id="CAD6333961.1"/>
    </source>
</evidence>
<dbReference type="PANTHER" id="PTHR46220:SF7">
    <property type="entry name" value="OS05G0382000 PROTEIN"/>
    <property type="match status" value="1"/>
</dbReference>